<dbReference type="eggNOG" id="COG2267">
    <property type="taxonomic scope" value="Bacteria"/>
</dbReference>
<dbReference type="HOGENOM" id="CLU_818088_0_0_5"/>
<proteinExistence type="predicted"/>
<keyword evidence="2" id="KW-0614">Plasmid</keyword>
<gene>
    <name evidence="2" type="ordered locus">Meso_4532</name>
</gene>
<evidence type="ECO:0000259" key="1">
    <source>
        <dbReference type="Pfam" id="PF12146"/>
    </source>
</evidence>
<dbReference type="KEGG" id="mes:Meso_4532"/>
<sequence length="339" mass="38336">MQKRLIPVDVSHTWCTHWRTGGRYAALELELLGGPFSPGLCFGKRVVSYDTREKIVYVRTEDGLTLEGLMIEPARKAAPLETILWFHGVHRKFSEIEYVEIGRLLAGRGYRFITANMRGHDFGTWFRTEKGAFLGGSAWELFSQSPIDVAAWVEFATRDCAEILLAGHGVGGSKIVYYQSERRDPRIMGLVLASSASLFREKMRQDLQAEAEKMIMEGHEKELLPWGTRNSRQAATISAEAYVDLNRVHEVLYGFGNIPPALSRIACPILAWYGTKEKLVNKDIDDFLSRVRHTATSSQLVVTKKLVGVDYFYTGSEKAVAGQIARWITKLRDFAQQRE</sequence>
<reference evidence="2" key="1">
    <citation type="submission" date="2006-06" db="EMBL/GenBank/DDBJ databases">
        <title>Complete sequence of Plasmid 2 of Chelativorans sp. BNC1.</title>
        <authorList>
            <consortium name="US DOE Joint Genome Institute"/>
            <person name="Copeland A."/>
            <person name="Lucas S."/>
            <person name="Lapidus A."/>
            <person name="Barry K."/>
            <person name="Detter J.C."/>
            <person name="Glavina del Rio T."/>
            <person name="Hammon N."/>
            <person name="Israni S."/>
            <person name="Dalin E."/>
            <person name="Tice H."/>
            <person name="Pitluck S."/>
            <person name="Chertkov O."/>
            <person name="Brettin T."/>
            <person name="Bruce D."/>
            <person name="Han C."/>
            <person name="Tapia R."/>
            <person name="Gilna P."/>
            <person name="Schmutz J."/>
            <person name="Larimer F."/>
            <person name="Land M."/>
            <person name="Hauser L."/>
            <person name="Kyrpides N."/>
            <person name="Mikhailova N."/>
            <person name="Richardson P."/>
        </authorList>
    </citation>
    <scope>NUCLEOTIDE SEQUENCE</scope>
    <source>
        <strain evidence="2">BNC1</strain>
        <plasmid evidence="2">2</plasmid>
    </source>
</reference>
<feature type="domain" description="Serine aminopeptidase S33" evidence="1">
    <location>
        <begin position="79"/>
        <end position="294"/>
    </location>
</feature>
<dbReference type="Gene3D" id="3.40.50.1820">
    <property type="entry name" value="alpha/beta hydrolase"/>
    <property type="match status" value="1"/>
</dbReference>
<dbReference type="OrthoDB" id="8451795at2"/>
<dbReference type="InterPro" id="IPR022742">
    <property type="entry name" value="Hydrolase_4"/>
</dbReference>
<protein>
    <recommendedName>
        <fullName evidence="1">Serine aminopeptidase S33 domain-containing protein</fullName>
    </recommendedName>
</protein>
<name>Q11AL8_CHESB</name>
<geneLocation type="plasmid" evidence="2">
    <name>2</name>
</geneLocation>
<dbReference type="SUPFAM" id="SSF53474">
    <property type="entry name" value="alpha/beta-Hydrolases"/>
    <property type="match status" value="1"/>
</dbReference>
<dbReference type="AlphaFoldDB" id="Q11AL8"/>
<evidence type="ECO:0000313" key="2">
    <source>
        <dbReference type="EMBL" id="ABG65557.1"/>
    </source>
</evidence>
<organism evidence="2">
    <name type="scientific">Chelativorans sp. (strain BNC1)</name>
    <dbReference type="NCBI Taxonomy" id="266779"/>
    <lineage>
        <taxon>Bacteria</taxon>
        <taxon>Pseudomonadati</taxon>
        <taxon>Pseudomonadota</taxon>
        <taxon>Alphaproteobacteria</taxon>
        <taxon>Hyphomicrobiales</taxon>
        <taxon>Phyllobacteriaceae</taxon>
        <taxon>Chelativorans</taxon>
    </lineage>
</organism>
<dbReference type="EMBL" id="CP000391">
    <property type="protein sequence ID" value="ABG65557.1"/>
    <property type="molecule type" value="Genomic_DNA"/>
</dbReference>
<dbReference type="InterPro" id="IPR029058">
    <property type="entry name" value="AB_hydrolase_fold"/>
</dbReference>
<accession>Q11AL8</accession>
<dbReference type="Pfam" id="PF12146">
    <property type="entry name" value="Hydrolase_4"/>
    <property type="match status" value="1"/>
</dbReference>